<keyword evidence="3" id="KW-1185">Reference proteome</keyword>
<feature type="compositionally biased region" description="Basic and acidic residues" evidence="1">
    <location>
        <begin position="69"/>
        <end position="81"/>
    </location>
</feature>
<comment type="caution">
    <text evidence="2">The sequence shown here is derived from an EMBL/GenBank/DDBJ whole genome shotgun (WGS) entry which is preliminary data.</text>
</comment>
<name>A0AAV4NXL5_CAEEX</name>
<gene>
    <name evidence="2" type="ORF">CEXT_589721</name>
</gene>
<sequence length="81" mass="9150">MHSQLFICFAFHLRSNRFSWTIDKRLHAYPDMNLHACLATASPVTQTGYPIRKGCFAKITPNNDPGRNANEEDSHAEFVAA</sequence>
<dbReference type="AlphaFoldDB" id="A0AAV4NXL5"/>
<evidence type="ECO:0000313" key="2">
    <source>
        <dbReference type="EMBL" id="GIX89677.1"/>
    </source>
</evidence>
<proteinExistence type="predicted"/>
<reference evidence="2 3" key="1">
    <citation type="submission" date="2021-06" db="EMBL/GenBank/DDBJ databases">
        <title>Caerostris extrusa draft genome.</title>
        <authorList>
            <person name="Kono N."/>
            <person name="Arakawa K."/>
        </authorList>
    </citation>
    <scope>NUCLEOTIDE SEQUENCE [LARGE SCALE GENOMIC DNA]</scope>
</reference>
<evidence type="ECO:0000313" key="3">
    <source>
        <dbReference type="Proteomes" id="UP001054945"/>
    </source>
</evidence>
<feature type="region of interest" description="Disordered" evidence="1">
    <location>
        <begin position="60"/>
        <end position="81"/>
    </location>
</feature>
<organism evidence="2 3">
    <name type="scientific">Caerostris extrusa</name>
    <name type="common">Bark spider</name>
    <name type="synonym">Caerostris bankana</name>
    <dbReference type="NCBI Taxonomy" id="172846"/>
    <lineage>
        <taxon>Eukaryota</taxon>
        <taxon>Metazoa</taxon>
        <taxon>Ecdysozoa</taxon>
        <taxon>Arthropoda</taxon>
        <taxon>Chelicerata</taxon>
        <taxon>Arachnida</taxon>
        <taxon>Araneae</taxon>
        <taxon>Araneomorphae</taxon>
        <taxon>Entelegynae</taxon>
        <taxon>Araneoidea</taxon>
        <taxon>Araneidae</taxon>
        <taxon>Caerostris</taxon>
    </lineage>
</organism>
<accession>A0AAV4NXL5</accession>
<protein>
    <submittedName>
        <fullName evidence="2">Uncharacterized protein</fullName>
    </submittedName>
</protein>
<evidence type="ECO:0000256" key="1">
    <source>
        <dbReference type="SAM" id="MobiDB-lite"/>
    </source>
</evidence>
<dbReference type="Proteomes" id="UP001054945">
    <property type="component" value="Unassembled WGS sequence"/>
</dbReference>
<dbReference type="EMBL" id="BPLR01021446">
    <property type="protein sequence ID" value="GIX89677.1"/>
    <property type="molecule type" value="Genomic_DNA"/>
</dbReference>